<protein>
    <submittedName>
        <fullName evidence="1">Uncharacterized protein</fullName>
    </submittedName>
</protein>
<dbReference type="Gramene" id="PRQ22943">
    <property type="protein sequence ID" value="PRQ22943"/>
    <property type="gene ID" value="RchiOBHm_Chr6g0255811"/>
</dbReference>
<sequence length="52" mass="6061">MFPYAFSLSSLIPFLQLPSSCYLQFLQRLIRVLKKQVDMLNLVGDIDKFADH</sequence>
<comment type="caution">
    <text evidence="1">The sequence shown here is derived from an EMBL/GenBank/DDBJ whole genome shotgun (WGS) entry which is preliminary data.</text>
</comment>
<dbReference type="EMBL" id="PDCK01000044">
    <property type="protein sequence ID" value="PRQ22943.1"/>
    <property type="molecule type" value="Genomic_DNA"/>
</dbReference>
<evidence type="ECO:0000313" key="1">
    <source>
        <dbReference type="EMBL" id="PRQ22943.1"/>
    </source>
</evidence>
<dbReference type="AlphaFoldDB" id="A0A2P6PLY3"/>
<keyword evidence="2" id="KW-1185">Reference proteome</keyword>
<accession>A0A2P6PLY3</accession>
<gene>
    <name evidence="1" type="ORF">RchiOBHm_Chr6g0255811</name>
</gene>
<name>A0A2P6PLY3_ROSCH</name>
<evidence type="ECO:0000313" key="2">
    <source>
        <dbReference type="Proteomes" id="UP000238479"/>
    </source>
</evidence>
<reference evidence="1 2" key="1">
    <citation type="journal article" date="2018" name="Nat. Genet.">
        <title>The Rosa genome provides new insights in the design of modern roses.</title>
        <authorList>
            <person name="Bendahmane M."/>
        </authorList>
    </citation>
    <scope>NUCLEOTIDE SEQUENCE [LARGE SCALE GENOMIC DNA]</scope>
    <source>
        <strain evidence="2">cv. Old Blush</strain>
    </source>
</reference>
<proteinExistence type="predicted"/>
<organism evidence="1 2">
    <name type="scientific">Rosa chinensis</name>
    <name type="common">China rose</name>
    <dbReference type="NCBI Taxonomy" id="74649"/>
    <lineage>
        <taxon>Eukaryota</taxon>
        <taxon>Viridiplantae</taxon>
        <taxon>Streptophyta</taxon>
        <taxon>Embryophyta</taxon>
        <taxon>Tracheophyta</taxon>
        <taxon>Spermatophyta</taxon>
        <taxon>Magnoliopsida</taxon>
        <taxon>eudicotyledons</taxon>
        <taxon>Gunneridae</taxon>
        <taxon>Pentapetalae</taxon>
        <taxon>rosids</taxon>
        <taxon>fabids</taxon>
        <taxon>Rosales</taxon>
        <taxon>Rosaceae</taxon>
        <taxon>Rosoideae</taxon>
        <taxon>Rosoideae incertae sedis</taxon>
        <taxon>Rosa</taxon>
    </lineage>
</organism>
<dbReference type="Proteomes" id="UP000238479">
    <property type="component" value="Chromosome 6"/>
</dbReference>